<proteinExistence type="inferred from homology"/>
<name>A0ABQ6IVX4_9MICO</name>
<dbReference type="InterPro" id="IPR001075">
    <property type="entry name" value="NIF_FeS_clus_asmbl_NifU_C"/>
</dbReference>
<dbReference type="InterPro" id="IPR034904">
    <property type="entry name" value="FSCA_dom_sf"/>
</dbReference>
<feature type="domain" description="NIF system FeS cluster assembly NifU C-terminal" evidence="3">
    <location>
        <begin position="126"/>
        <end position="181"/>
    </location>
</feature>
<comment type="caution">
    <text evidence="4">The sequence shown here is derived from an EMBL/GenBank/DDBJ whole genome shotgun (WGS) entry which is preliminary data.</text>
</comment>
<accession>A0ABQ6IVX4</accession>
<sequence length="185" mass="18861">MSEAQPVPLHPEAVDGDPAALRWVIPPGTLAVRGEIVAAPGEFGDLVAGGVLTAVAEAGALLVRLVPSADDAPTWASIGPRVRTALGLALREPAAWRSSGERAPIHGPDAALAEATESVIAGEAGDYVRSHGGRIELVGVGDGCVDVRLTGACGHCPAASATLHHRVETALRAAYPDLVEVRQIA</sequence>
<keyword evidence="5" id="KW-1185">Reference proteome</keyword>
<protein>
    <recommendedName>
        <fullName evidence="3">NIF system FeS cluster assembly NifU C-terminal domain-containing protein</fullName>
    </recommendedName>
</protein>
<comment type="similarity">
    <text evidence="1">Belongs to the NifU family.</text>
</comment>
<dbReference type="Proteomes" id="UP001157126">
    <property type="component" value="Unassembled WGS sequence"/>
</dbReference>
<dbReference type="Pfam" id="PF01106">
    <property type="entry name" value="NifU"/>
    <property type="match status" value="1"/>
</dbReference>
<reference evidence="5" key="1">
    <citation type="journal article" date="2019" name="Int. J. Syst. Evol. Microbiol.">
        <title>The Global Catalogue of Microorganisms (GCM) 10K type strain sequencing project: providing services to taxonomists for standard genome sequencing and annotation.</title>
        <authorList>
            <consortium name="The Broad Institute Genomics Platform"/>
            <consortium name="The Broad Institute Genome Sequencing Center for Infectious Disease"/>
            <person name="Wu L."/>
            <person name="Ma J."/>
        </authorList>
    </citation>
    <scope>NUCLEOTIDE SEQUENCE [LARGE SCALE GENOMIC DNA]</scope>
    <source>
        <strain evidence="5">NBRC 113072</strain>
    </source>
</reference>
<evidence type="ECO:0000313" key="4">
    <source>
        <dbReference type="EMBL" id="GMA41297.1"/>
    </source>
</evidence>
<dbReference type="PANTHER" id="PTHR11178">
    <property type="entry name" value="IRON-SULFUR CLUSTER SCAFFOLD PROTEIN NFU-RELATED"/>
    <property type="match status" value="1"/>
</dbReference>
<dbReference type="RefSeq" id="WP_284304853.1">
    <property type="nucleotide sequence ID" value="NZ_BSUO01000001.1"/>
</dbReference>
<evidence type="ECO:0000313" key="5">
    <source>
        <dbReference type="Proteomes" id="UP001157126"/>
    </source>
</evidence>
<dbReference type="Gene3D" id="3.30.300.130">
    <property type="entry name" value="Fe-S cluster assembly (FSCA)"/>
    <property type="match status" value="1"/>
</dbReference>
<organism evidence="4 5">
    <name type="scientific">Mobilicoccus caccae</name>
    <dbReference type="NCBI Taxonomy" id="1859295"/>
    <lineage>
        <taxon>Bacteria</taxon>
        <taxon>Bacillati</taxon>
        <taxon>Actinomycetota</taxon>
        <taxon>Actinomycetes</taxon>
        <taxon>Micrococcales</taxon>
        <taxon>Dermatophilaceae</taxon>
        <taxon>Mobilicoccus</taxon>
    </lineage>
</organism>
<dbReference type="SUPFAM" id="SSF117916">
    <property type="entry name" value="Fe-S cluster assembly (FSCA) domain-like"/>
    <property type="match status" value="1"/>
</dbReference>
<dbReference type="EMBL" id="BSUO01000001">
    <property type="protein sequence ID" value="GMA41297.1"/>
    <property type="molecule type" value="Genomic_DNA"/>
</dbReference>
<evidence type="ECO:0000259" key="3">
    <source>
        <dbReference type="Pfam" id="PF01106"/>
    </source>
</evidence>
<evidence type="ECO:0000256" key="1">
    <source>
        <dbReference type="ARBA" id="ARBA00006420"/>
    </source>
</evidence>
<dbReference type="PANTHER" id="PTHR11178:SF1">
    <property type="entry name" value="NFU1 IRON-SULFUR CLUSTER SCAFFOLD HOMOLOG, MITOCHONDRIAL"/>
    <property type="match status" value="1"/>
</dbReference>
<comment type="function">
    <text evidence="2">May be involved in the formation or repair of [Fe-S] clusters present in iron-sulfur proteins.</text>
</comment>
<evidence type="ECO:0000256" key="2">
    <source>
        <dbReference type="ARBA" id="ARBA00049958"/>
    </source>
</evidence>
<gene>
    <name evidence="4" type="ORF">GCM10025883_33420</name>
</gene>